<evidence type="ECO:0008006" key="14">
    <source>
        <dbReference type="Google" id="ProtNLM"/>
    </source>
</evidence>
<evidence type="ECO:0000256" key="4">
    <source>
        <dbReference type="ARBA" id="ARBA00022771"/>
    </source>
</evidence>
<evidence type="ECO:0000256" key="5">
    <source>
        <dbReference type="ARBA" id="ARBA00022833"/>
    </source>
</evidence>
<evidence type="ECO:0000256" key="9">
    <source>
        <dbReference type="SAM" id="MobiDB-lite"/>
    </source>
</evidence>
<organism evidence="12 13">
    <name type="scientific">Rehmannia glutinosa</name>
    <name type="common">Chinese foxglove</name>
    <dbReference type="NCBI Taxonomy" id="99300"/>
    <lineage>
        <taxon>Eukaryota</taxon>
        <taxon>Viridiplantae</taxon>
        <taxon>Streptophyta</taxon>
        <taxon>Embryophyta</taxon>
        <taxon>Tracheophyta</taxon>
        <taxon>Spermatophyta</taxon>
        <taxon>Magnoliopsida</taxon>
        <taxon>eudicotyledons</taxon>
        <taxon>Gunneridae</taxon>
        <taxon>Pentapetalae</taxon>
        <taxon>asterids</taxon>
        <taxon>lamiids</taxon>
        <taxon>Lamiales</taxon>
        <taxon>Orobanchaceae</taxon>
        <taxon>Rehmannieae</taxon>
        <taxon>Rehmannia</taxon>
    </lineage>
</organism>
<evidence type="ECO:0000313" key="12">
    <source>
        <dbReference type="EMBL" id="KAK6124772.1"/>
    </source>
</evidence>
<gene>
    <name evidence="12" type="ORF">DH2020_041485</name>
</gene>
<keyword evidence="7" id="KW-0539">Nucleus</keyword>
<dbReference type="Pfam" id="PF07983">
    <property type="entry name" value="X8"/>
    <property type="match status" value="1"/>
</dbReference>
<feature type="compositionally biased region" description="Basic and acidic residues" evidence="9">
    <location>
        <begin position="46"/>
        <end position="60"/>
    </location>
</feature>
<dbReference type="InterPro" id="IPR047578">
    <property type="entry name" value="OBE1-like_PHD"/>
</dbReference>
<sequence>MGTSSGSHFNSQSSMLPPRQQPRPGGGGLQTSLSLVSPDVCGSPNLHERGSNSDHVRESPSESASSRETWPTNDLVAKKLEKEKERENGFAEHSVVRHISSSDKLSLRDLARERVEIIAERMQNLPDESWFRVGRFDRKTLILAHRVQLEILVAIKTGIQAFLHPSVSLSQASLIDIFLYKRCRNIACGSALPAEDCTCELCSKRNGFCNLCMCVICNKFDFEVNTCRWVGCDLCSHWTHTDCAIRNGQIGMGPSVKNGVSSAEMLFRCRACSRTSELLGWVKDVFQHCAPSWDRDALIRELDYVSRIFRGSEDPRGRKLFWKCEELIEKLKSGVAEPIPCKAILMFFQELEDPLKNQDSEEANKMISPQEAFNKIADVVQEAVRKMEMVAEEKMRMVKKARLAVEACEQELKDKAREVAALKMERQRKKIQIDELESIVRLKQAEADMFELKANEARREAERLQRIALAKTEKSEEDYASRYLKQRLHEAEAEKQYLFEKIKLQESSRASQSSAGASDPSQMMYSKIQDLLKNMADYLDMWKKGKKQGLRESLAFATLCLLGMSGKSFNFSPLSVMLNKTLIILIFLLSISHHSDAQFEDYCIADEQTPEDELVAAMKWACGNGADCRLIQEKQPCYLPNTPKDHASYAFNSYYQNMKHKGGSCYFNAAAVLTALNPSKKTSFNT</sequence>
<keyword evidence="3" id="KW-0732">Signal</keyword>
<dbReference type="SMART" id="SM00249">
    <property type="entry name" value="PHD"/>
    <property type="match status" value="1"/>
</dbReference>
<dbReference type="InterPro" id="IPR001965">
    <property type="entry name" value="Znf_PHD"/>
</dbReference>
<dbReference type="Gene3D" id="1.20.58.1040">
    <property type="match status" value="1"/>
</dbReference>
<keyword evidence="4" id="KW-0863">Zinc-finger</keyword>
<dbReference type="EMBL" id="JABTTQ020002304">
    <property type="protein sequence ID" value="KAK6124772.1"/>
    <property type="molecule type" value="Genomic_DNA"/>
</dbReference>
<evidence type="ECO:0000256" key="2">
    <source>
        <dbReference type="ARBA" id="ARBA00022723"/>
    </source>
</evidence>
<dbReference type="Proteomes" id="UP001318860">
    <property type="component" value="Unassembled WGS sequence"/>
</dbReference>
<dbReference type="PRINTS" id="PR01544">
    <property type="entry name" value="ARATH130DUF"/>
</dbReference>
<dbReference type="CDD" id="cd15612">
    <property type="entry name" value="PHD_OBE1_like"/>
    <property type="match status" value="1"/>
</dbReference>
<dbReference type="InterPro" id="IPR032535">
    <property type="entry name" value="Oberon_CC"/>
</dbReference>
<keyword evidence="6 8" id="KW-0175">Coiled coil</keyword>
<dbReference type="InterPro" id="IPR012946">
    <property type="entry name" value="X8"/>
</dbReference>
<dbReference type="SMART" id="SM00768">
    <property type="entry name" value="X8"/>
    <property type="match status" value="1"/>
</dbReference>
<dbReference type="InterPro" id="IPR004082">
    <property type="entry name" value="OBERON"/>
</dbReference>
<dbReference type="InterPro" id="IPR032881">
    <property type="entry name" value="Oberon-like_PHD"/>
</dbReference>
<proteinExistence type="predicted"/>
<dbReference type="PANTHER" id="PTHR21736">
    <property type="entry name" value="VERNALIZATION-INSENSITIVE PROTEIN 3"/>
    <property type="match status" value="1"/>
</dbReference>
<feature type="region of interest" description="Disordered" evidence="9">
    <location>
        <begin position="1"/>
        <end position="74"/>
    </location>
</feature>
<dbReference type="PANTHER" id="PTHR21736:SF37">
    <property type="entry name" value="PROTEIN OBERON 2"/>
    <property type="match status" value="1"/>
</dbReference>
<evidence type="ECO:0000256" key="6">
    <source>
        <dbReference type="ARBA" id="ARBA00023054"/>
    </source>
</evidence>
<evidence type="ECO:0000313" key="13">
    <source>
        <dbReference type="Proteomes" id="UP001318860"/>
    </source>
</evidence>
<evidence type="ECO:0000259" key="11">
    <source>
        <dbReference type="SMART" id="SM00768"/>
    </source>
</evidence>
<keyword evidence="13" id="KW-1185">Reference proteome</keyword>
<evidence type="ECO:0000259" key="10">
    <source>
        <dbReference type="SMART" id="SM00249"/>
    </source>
</evidence>
<keyword evidence="2" id="KW-0479">Metal-binding</keyword>
<comment type="caution">
    <text evidence="12">The sequence shown here is derived from an EMBL/GenBank/DDBJ whole genome shotgun (WGS) entry which is preliminary data.</text>
</comment>
<accession>A0ABR0UQ92</accession>
<feature type="domain" description="X8" evidence="11">
    <location>
        <begin position="601"/>
        <end position="684"/>
    </location>
</feature>
<evidence type="ECO:0000256" key="8">
    <source>
        <dbReference type="SAM" id="Coils"/>
    </source>
</evidence>
<name>A0ABR0UQ92_REHGL</name>
<feature type="coiled-coil region" evidence="8">
    <location>
        <begin position="391"/>
        <end position="474"/>
    </location>
</feature>
<feature type="domain" description="Zinc finger PHD-type" evidence="10">
    <location>
        <begin position="213"/>
        <end position="273"/>
    </location>
</feature>
<evidence type="ECO:0000256" key="1">
    <source>
        <dbReference type="ARBA" id="ARBA00004123"/>
    </source>
</evidence>
<evidence type="ECO:0000256" key="7">
    <source>
        <dbReference type="ARBA" id="ARBA00023242"/>
    </source>
</evidence>
<reference evidence="12 13" key="1">
    <citation type="journal article" date="2021" name="Comput. Struct. Biotechnol. J.">
        <title>De novo genome assembly of the potent medicinal plant Rehmannia glutinosa using nanopore technology.</title>
        <authorList>
            <person name="Ma L."/>
            <person name="Dong C."/>
            <person name="Song C."/>
            <person name="Wang X."/>
            <person name="Zheng X."/>
            <person name="Niu Y."/>
            <person name="Chen S."/>
            <person name="Feng W."/>
        </authorList>
    </citation>
    <scope>NUCLEOTIDE SEQUENCE [LARGE SCALE GENOMIC DNA]</scope>
    <source>
        <strain evidence="12">DH-2019</strain>
    </source>
</reference>
<keyword evidence="5" id="KW-0862">Zinc</keyword>
<protein>
    <recommendedName>
        <fullName evidence="14">OBERON-like protein</fullName>
    </recommendedName>
</protein>
<dbReference type="Pfam" id="PF07227">
    <property type="entry name" value="PHD_Oberon"/>
    <property type="match status" value="1"/>
</dbReference>
<evidence type="ECO:0000256" key="3">
    <source>
        <dbReference type="ARBA" id="ARBA00022729"/>
    </source>
</evidence>
<feature type="compositionally biased region" description="Polar residues" evidence="9">
    <location>
        <begin position="1"/>
        <end position="15"/>
    </location>
</feature>
<comment type="subcellular location">
    <subcellularLocation>
        <location evidence="1">Nucleus</location>
    </subcellularLocation>
</comment>
<dbReference type="Pfam" id="PF16312">
    <property type="entry name" value="Oberon_cc"/>
    <property type="match status" value="1"/>
</dbReference>